<dbReference type="GO" id="GO:0003988">
    <property type="term" value="F:acetyl-CoA C-acyltransferase activity"/>
    <property type="evidence" value="ECO:0007669"/>
    <property type="project" value="UniProtKB-EC"/>
</dbReference>
<dbReference type="AlphaFoldDB" id="A0A0D2P4M0"/>
<sequence>MERVKQLAAHLAGSSALHALEVKRPDDVVITLAIRSPLCKAKKGGFKDARTDELMLEIFKHVISLSNVEPEAVGDVCVGTVLAADAAYFARAAMLAAGFPDSVPVQVINRFCSSGLMAVTTVSNQIRAGQIEVGLAIGVESMSENPDRGGPTFSDLISINSASKDCQERMGWTSENVAAEFNITREEQDAFAASSFQKAEVAQKNGYFAKEIVPFTVLQRVPNSDEKRPVVVREDDGIRPGTTAEKLSKIKAAFPQWGNSTTTGGNASQITDGAAAVLVMTRREAEKRGLLILAKHITTAVAGVPPRIMGVGPVYAIPLALKNAGLELKDIDLFEINEAFASQCIYSAKKLGIPLDKLNVNGGAIAFGHPLGCTGTRQIVTGLNELHRRKGKLLLTSMCIGTGMGAAGIFLRE</sequence>
<gene>
    <name evidence="10" type="ORF">HYPSUDRAFT_37357</name>
</gene>
<evidence type="ECO:0008006" key="12">
    <source>
        <dbReference type="Google" id="ProtNLM"/>
    </source>
</evidence>
<evidence type="ECO:0000256" key="5">
    <source>
        <dbReference type="ARBA" id="ARBA00047605"/>
    </source>
</evidence>
<dbReference type="InterPro" id="IPR016039">
    <property type="entry name" value="Thiolase-like"/>
</dbReference>
<dbReference type="Pfam" id="PF00108">
    <property type="entry name" value="Thiolase_N"/>
    <property type="match status" value="1"/>
</dbReference>
<dbReference type="Proteomes" id="UP000054270">
    <property type="component" value="Unassembled WGS sequence"/>
</dbReference>
<evidence type="ECO:0000256" key="2">
    <source>
        <dbReference type="ARBA" id="ARBA00010982"/>
    </source>
</evidence>
<dbReference type="InterPro" id="IPR020613">
    <property type="entry name" value="Thiolase_CS"/>
</dbReference>
<feature type="domain" description="Thiolase N-terminal" evidence="8">
    <location>
        <begin position="28"/>
        <end position="282"/>
    </location>
</feature>
<dbReference type="FunFam" id="3.40.47.10:FF:000010">
    <property type="entry name" value="Acetyl-CoA acetyltransferase (Thiolase)"/>
    <property type="match status" value="1"/>
</dbReference>
<keyword evidence="11" id="KW-1185">Reference proteome</keyword>
<organism evidence="10 11">
    <name type="scientific">Hypholoma sublateritium (strain FD-334 SS-4)</name>
    <dbReference type="NCBI Taxonomy" id="945553"/>
    <lineage>
        <taxon>Eukaryota</taxon>
        <taxon>Fungi</taxon>
        <taxon>Dikarya</taxon>
        <taxon>Basidiomycota</taxon>
        <taxon>Agaricomycotina</taxon>
        <taxon>Agaricomycetes</taxon>
        <taxon>Agaricomycetidae</taxon>
        <taxon>Agaricales</taxon>
        <taxon>Agaricineae</taxon>
        <taxon>Strophariaceae</taxon>
        <taxon>Hypholoma</taxon>
    </lineage>
</organism>
<dbReference type="PIRSF" id="PIRSF000429">
    <property type="entry name" value="Ac-CoA_Ac_transf"/>
    <property type="match status" value="1"/>
</dbReference>
<evidence type="ECO:0000256" key="3">
    <source>
        <dbReference type="ARBA" id="ARBA00022679"/>
    </source>
</evidence>
<dbReference type="SUPFAM" id="SSF53901">
    <property type="entry name" value="Thiolase-like"/>
    <property type="match status" value="2"/>
</dbReference>
<dbReference type="GO" id="GO:0006635">
    <property type="term" value="P:fatty acid beta-oxidation"/>
    <property type="evidence" value="ECO:0007669"/>
    <property type="project" value="TreeGrafter"/>
</dbReference>
<evidence type="ECO:0000313" key="10">
    <source>
        <dbReference type="EMBL" id="KJA25869.1"/>
    </source>
</evidence>
<dbReference type="InterPro" id="IPR050215">
    <property type="entry name" value="Thiolase-like_sf_Thiolase"/>
</dbReference>
<evidence type="ECO:0000259" key="9">
    <source>
        <dbReference type="Pfam" id="PF02803"/>
    </source>
</evidence>
<dbReference type="GO" id="GO:0005777">
    <property type="term" value="C:peroxisome"/>
    <property type="evidence" value="ECO:0007669"/>
    <property type="project" value="TreeGrafter"/>
</dbReference>
<dbReference type="InterPro" id="IPR020617">
    <property type="entry name" value="Thiolase_C"/>
</dbReference>
<evidence type="ECO:0000259" key="8">
    <source>
        <dbReference type="Pfam" id="PF00108"/>
    </source>
</evidence>
<comment type="catalytic activity">
    <reaction evidence="5">
        <text>an acyl-CoA + acetyl-CoA = a 3-oxoacyl-CoA + CoA</text>
        <dbReference type="Rhea" id="RHEA:21564"/>
        <dbReference type="ChEBI" id="CHEBI:57287"/>
        <dbReference type="ChEBI" id="CHEBI:57288"/>
        <dbReference type="ChEBI" id="CHEBI:58342"/>
        <dbReference type="ChEBI" id="CHEBI:90726"/>
        <dbReference type="EC" id="2.3.1.16"/>
    </reaction>
</comment>
<feature type="active site" description="Proton acceptor" evidence="6">
    <location>
        <position position="399"/>
    </location>
</feature>
<proteinExistence type="inferred from homology"/>
<dbReference type="PANTHER" id="PTHR43853">
    <property type="entry name" value="3-KETOACYL-COA THIOLASE, PEROXISOMAL"/>
    <property type="match status" value="1"/>
</dbReference>
<dbReference type="STRING" id="945553.A0A0D2P4M0"/>
<dbReference type="EMBL" id="KN817530">
    <property type="protein sequence ID" value="KJA25869.1"/>
    <property type="molecule type" value="Genomic_DNA"/>
</dbReference>
<dbReference type="PANTHER" id="PTHR43853:SF10">
    <property type="entry name" value="ACETYL-COA C-ACETYLTRANSFERASE"/>
    <property type="match status" value="1"/>
</dbReference>
<dbReference type="OMA" id="NASPMND"/>
<dbReference type="PROSITE" id="PS00098">
    <property type="entry name" value="THIOLASE_1"/>
    <property type="match status" value="1"/>
</dbReference>
<reference evidence="11" key="1">
    <citation type="submission" date="2014-04" db="EMBL/GenBank/DDBJ databases">
        <title>Evolutionary Origins and Diversification of the Mycorrhizal Mutualists.</title>
        <authorList>
            <consortium name="DOE Joint Genome Institute"/>
            <consortium name="Mycorrhizal Genomics Consortium"/>
            <person name="Kohler A."/>
            <person name="Kuo A."/>
            <person name="Nagy L.G."/>
            <person name="Floudas D."/>
            <person name="Copeland A."/>
            <person name="Barry K.W."/>
            <person name="Cichocki N."/>
            <person name="Veneault-Fourrey C."/>
            <person name="LaButti K."/>
            <person name="Lindquist E.A."/>
            <person name="Lipzen A."/>
            <person name="Lundell T."/>
            <person name="Morin E."/>
            <person name="Murat C."/>
            <person name="Riley R."/>
            <person name="Ohm R."/>
            <person name="Sun H."/>
            <person name="Tunlid A."/>
            <person name="Henrissat B."/>
            <person name="Grigoriev I.V."/>
            <person name="Hibbett D.S."/>
            <person name="Martin F."/>
        </authorList>
    </citation>
    <scope>NUCLEOTIDE SEQUENCE [LARGE SCALE GENOMIC DNA]</scope>
    <source>
        <strain evidence="11">FD-334 SS-4</strain>
    </source>
</reference>
<dbReference type="GO" id="GO:0010124">
    <property type="term" value="P:phenylacetate catabolic process"/>
    <property type="evidence" value="ECO:0007669"/>
    <property type="project" value="TreeGrafter"/>
</dbReference>
<evidence type="ECO:0000256" key="1">
    <source>
        <dbReference type="ARBA" id="ARBA00004872"/>
    </source>
</evidence>
<comment type="pathway">
    <text evidence="1">Lipid metabolism; fatty acid metabolism.</text>
</comment>
<keyword evidence="4 7" id="KW-0012">Acyltransferase</keyword>
<protein>
    <recommendedName>
        <fullName evidence="12">3-ketoacyl-CoA thiolase</fullName>
    </recommendedName>
</protein>
<feature type="active site" description="Acyl-thioester intermediate" evidence="6">
    <location>
        <position position="112"/>
    </location>
</feature>
<dbReference type="PROSITE" id="PS00737">
    <property type="entry name" value="THIOLASE_2"/>
    <property type="match status" value="1"/>
</dbReference>
<dbReference type="NCBIfam" id="TIGR01930">
    <property type="entry name" value="AcCoA-C-Actrans"/>
    <property type="match status" value="1"/>
</dbReference>
<evidence type="ECO:0000256" key="4">
    <source>
        <dbReference type="ARBA" id="ARBA00023315"/>
    </source>
</evidence>
<dbReference type="CDD" id="cd00751">
    <property type="entry name" value="thiolase"/>
    <property type="match status" value="1"/>
</dbReference>
<feature type="active site" description="Proton acceptor" evidence="6">
    <location>
        <position position="369"/>
    </location>
</feature>
<evidence type="ECO:0000256" key="6">
    <source>
        <dbReference type="PIRSR" id="PIRSR000429-1"/>
    </source>
</evidence>
<dbReference type="OrthoDB" id="5404651at2759"/>
<dbReference type="Pfam" id="PF02803">
    <property type="entry name" value="Thiolase_C"/>
    <property type="match status" value="1"/>
</dbReference>
<comment type="similarity">
    <text evidence="2 7">Belongs to the thiolase-like superfamily. Thiolase family.</text>
</comment>
<dbReference type="InterPro" id="IPR002155">
    <property type="entry name" value="Thiolase"/>
</dbReference>
<evidence type="ECO:0000256" key="7">
    <source>
        <dbReference type="RuleBase" id="RU003557"/>
    </source>
</evidence>
<keyword evidence="3 7" id="KW-0808">Transferase</keyword>
<dbReference type="Gene3D" id="3.40.47.10">
    <property type="match status" value="2"/>
</dbReference>
<dbReference type="InterPro" id="IPR020615">
    <property type="entry name" value="Thiolase_acyl_enz_int_AS"/>
</dbReference>
<accession>A0A0D2P4M0</accession>
<dbReference type="InterPro" id="IPR020616">
    <property type="entry name" value="Thiolase_N"/>
</dbReference>
<evidence type="ECO:0000313" key="11">
    <source>
        <dbReference type="Proteomes" id="UP000054270"/>
    </source>
</evidence>
<feature type="domain" description="Thiolase C-terminal" evidence="9">
    <location>
        <begin position="292"/>
        <end position="410"/>
    </location>
</feature>
<name>A0A0D2P4M0_HYPSF</name>